<organism evidence="5 6">
    <name type="scientific">Usitatibacter rugosus</name>
    <dbReference type="NCBI Taxonomy" id="2732067"/>
    <lineage>
        <taxon>Bacteria</taxon>
        <taxon>Pseudomonadati</taxon>
        <taxon>Pseudomonadota</taxon>
        <taxon>Betaproteobacteria</taxon>
        <taxon>Nitrosomonadales</taxon>
        <taxon>Usitatibacteraceae</taxon>
        <taxon>Usitatibacter</taxon>
    </lineage>
</organism>
<keyword evidence="2" id="KW-0732">Signal</keyword>
<sequence>MYAKRLLSCIAAALLAAPTFVCAQQTIYKWVDKDGKTVFSDSPPPKDATSTSQRTVSSGAPSASSLPYATQMAMERNPVTFYTSTDCGSFCDRGRTLLSQRGIPYSERNATTDPGAGAALEKVAGSLIVPVLVIGGSTIKGFDESQWTSALDGAGYPRTALPNQVNPRATPPAPPKPAPKPAEPEAAPAEPAPEPK</sequence>
<feature type="domain" description="DUF4124" evidence="4">
    <location>
        <begin position="13"/>
        <end position="65"/>
    </location>
</feature>
<feature type="compositionally biased region" description="Pro residues" evidence="1">
    <location>
        <begin position="169"/>
        <end position="181"/>
    </location>
</feature>
<feature type="chain" id="PRO_5027043244" evidence="2">
    <location>
        <begin position="24"/>
        <end position="196"/>
    </location>
</feature>
<dbReference type="AlphaFoldDB" id="A0A6M4H0R7"/>
<dbReference type="InterPro" id="IPR036249">
    <property type="entry name" value="Thioredoxin-like_sf"/>
</dbReference>
<gene>
    <name evidence="5" type="ORF">DSM104443_04185</name>
</gene>
<protein>
    <submittedName>
        <fullName evidence="5">Uncharacterized protein</fullName>
    </submittedName>
</protein>
<dbReference type="InterPro" id="IPR025392">
    <property type="entry name" value="DUF4124"/>
</dbReference>
<evidence type="ECO:0000256" key="1">
    <source>
        <dbReference type="SAM" id="MobiDB-lite"/>
    </source>
</evidence>
<evidence type="ECO:0000259" key="3">
    <source>
        <dbReference type="Pfam" id="PF00462"/>
    </source>
</evidence>
<feature type="region of interest" description="Disordered" evidence="1">
    <location>
        <begin position="39"/>
        <end position="63"/>
    </location>
</feature>
<dbReference type="Pfam" id="PF00462">
    <property type="entry name" value="Glutaredoxin"/>
    <property type="match status" value="1"/>
</dbReference>
<reference evidence="5 6" key="1">
    <citation type="submission" date="2020-04" db="EMBL/GenBank/DDBJ databases">
        <title>Usitatibacter rugosus gen. nov., sp. nov. and Usitatibacter palustris sp. nov., novel members of Usitatibacteraceae fam. nov. within the order Nitrosomonadales isolated from soil.</title>
        <authorList>
            <person name="Huber K.J."/>
            <person name="Neumann-Schaal M."/>
            <person name="Geppert A."/>
            <person name="Luckner M."/>
            <person name="Wanner G."/>
            <person name="Overmann J."/>
        </authorList>
    </citation>
    <scope>NUCLEOTIDE SEQUENCE [LARGE SCALE GENOMIC DNA]</scope>
    <source>
        <strain evidence="5 6">0125_3</strain>
    </source>
</reference>
<evidence type="ECO:0000256" key="2">
    <source>
        <dbReference type="SAM" id="SignalP"/>
    </source>
</evidence>
<evidence type="ECO:0000259" key="4">
    <source>
        <dbReference type="Pfam" id="PF13511"/>
    </source>
</evidence>
<dbReference type="Gene3D" id="3.40.30.10">
    <property type="entry name" value="Glutaredoxin"/>
    <property type="match status" value="1"/>
</dbReference>
<name>A0A6M4H0R7_9PROT</name>
<dbReference type="Proteomes" id="UP000501534">
    <property type="component" value="Chromosome"/>
</dbReference>
<dbReference type="CDD" id="cd02976">
    <property type="entry name" value="NrdH"/>
    <property type="match status" value="1"/>
</dbReference>
<feature type="domain" description="Glutaredoxin" evidence="3">
    <location>
        <begin position="79"/>
        <end position="137"/>
    </location>
</feature>
<feature type="region of interest" description="Disordered" evidence="1">
    <location>
        <begin position="152"/>
        <end position="196"/>
    </location>
</feature>
<dbReference type="KEGG" id="uru:DSM104443_04185"/>
<feature type="signal peptide" evidence="2">
    <location>
        <begin position="1"/>
        <end position="23"/>
    </location>
</feature>
<evidence type="ECO:0000313" key="5">
    <source>
        <dbReference type="EMBL" id="QJR13091.1"/>
    </source>
</evidence>
<dbReference type="EMBL" id="CP053069">
    <property type="protein sequence ID" value="QJR13091.1"/>
    <property type="molecule type" value="Genomic_DNA"/>
</dbReference>
<dbReference type="SUPFAM" id="SSF52833">
    <property type="entry name" value="Thioredoxin-like"/>
    <property type="match status" value="1"/>
</dbReference>
<feature type="compositionally biased region" description="Polar residues" evidence="1">
    <location>
        <begin position="48"/>
        <end position="63"/>
    </location>
</feature>
<keyword evidence="6" id="KW-1185">Reference proteome</keyword>
<accession>A0A6M4H0R7</accession>
<dbReference type="RefSeq" id="WP_171095866.1">
    <property type="nucleotide sequence ID" value="NZ_CP053069.1"/>
</dbReference>
<evidence type="ECO:0000313" key="6">
    <source>
        <dbReference type="Proteomes" id="UP000501534"/>
    </source>
</evidence>
<dbReference type="Pfam" id="PF13511">
    <property type="entry name" value="DUF4124"/>
    <property type="match status" value="1"/>
</dbReference>
<dbReference type="InterPro" id="IPR002109">
    <property type="entry name" value="Glutaredoxin"/>
</dbReference>
<dbReference type="PROSITE" id="PS51354">
    <property type="entry name" value="GLUTAREDOXIN_2"/>
    <property type="match status" value="1"/>
</dbReference>
<proteinExistence type="predicted"/>